<evidence type="ECO:0000256" key="4">
    <source>
        <dbReference type="ARBA" id="ARBA00022989"/>
    </source>
</evidence>
<dbReference type="PANTHER" id="PTHR32309">
    <property type="entry name" value="TYROSINE-PROTEIN KINASE"/>
    <property type="match status" value="1"/>
</dbReference>
<feature type="transmembrane region" description="Helical" evidence="7">
    <location>
        <begin position="500"/>
        <end position="524"/>
    </location>
</feature>
<accession>A0A1M5YLB3</accession>
<dbReference type="InterPro" id="IPR050445">
    <property type="entry name" value="Bact_polysacc_biosynth/exp"/>
</dbReference>
<proteinExistence type="predicted"/>
<evidence type="ECO:0000256" key="7">
    <source>
        <dbReference type="SAM" id="Phobius"/>
    </source>
</evidence>
<keyword evidence="5 7" id="KW-0472">Membrane</keyword>
<keyword evidence="10" id="KW-1185">Reference proteome</keyword>
<comment type="subcellular location">
    <subcellularLocation>
        <location evidence="1">Cell membrane</location>
        <topology evidence="1">Multi-pass membrane protein</topology>
    </subcellularLocation>
</comment>
<feature type="coiled-coil region" evidence="6">
    <location>
        <begin position="175"/>
        <end position="255"/>
    </location>
</feature>
<feature type="transmembrane region" description="Helical" evidence="7">
    <location>
        <begin position="438"/>
        <end position="461"/>
    </location>
</feature>
<evidence type="ECO:0000256" key="2">
    <source>
        <dbReference type="ARBA" id="ARBA00022475"/>
    </source>
</evidence>
<evidence type="ECO:0000256" key="3">
    <source>
        <dbReference type="ARBA" id="ARBA00022692"/>
    </source>
</evidence>
<gene>
    <name evidence="9" type="ORF">SAMN02745124_04182</name>
</gene>
<dbReference type="Proteomes" id="UP000184139">
    <property type="component" value="Unassembled WGS sequence"/>
</dbReference>
<dbReference type="STRING" id="1121409.SAMN02745124_04182"/>
<keyword evidence="2" id="KW-1003">Cell membrane</keyword>
<evidence type="ECO:0000259" key="8">
    <source>
        <dbReference type="Pfam" id="PF02706"/>
    </source>
</evidence>
<protein>
    <submittedName>
        <fullName evidence="9">Polysaccharide chain length determinant protein, PEP-CTERM locus subfamily</fullName>
    </submittedName>
</protein>
<keyword evidence="6" id="KW-0175">Coiled coil</keyword>
<dbReference type="InterPro" id="IPR003856">
    <property type="entry name" value="LPS_length_determ_N"/>
</dbReference>
<feature type="coiled-coil region" evidence="6">
    <location>
        <begin position="295"/>
        <end position="372"/>
    </location>
</feature>
<feature type="domain" description="Polysaccharide chain length determinant N-terminal" evidence="8">
    <location>
        <begin position="9"/>
        <end position="95"/>
    </location>
</feature>
<evidence type="ECO:0000256" key="6">
    <source>
        <dbReference type="SAM" id="Coils"/>
    </source>
</evidence>
<evidence type="ECO:0000256" key="5">
    <source>
        <dbReference type="ARBA" id="ARBA00023136"/>
    </source>
</evidence>
<name>A0A1M5YLB3_9BACT</name>
<sequence>MENDQMQQIRRLVDVALRRKALILFCTLLGVSLGLAYYLTQPKIFQSTALLSYQQQRINPSEMSPDVVSRIQETVNTTTQIILSRSSLEKIIADLGLFKESENPPSVEAQVQALRQNINVQRSSRDDTFSISFSGRNPSQVALVTNSLAARFIEENLQYREERAQETSLYTQDELNMAKEMLDQLEAKMRDYKLAHFNEMPEQREGNLTRLNSLQEQYQGRQDSIQDLERTRVMLQEQINVRRQLLAENARLRQNQLQPQTPVTAQPETQQERLARLQTTLQQLLGRYTERHPEVKQIRREISSLEQSIEQNLGEAADSTASASQRQPSGGRQFDQELFDLQIQLKDIGLNIEELNKERVELKAAIEQYEQWIAAVPEREAEWSALTREYAELRRHYDELVSQNLQAQSSLNLERKQKGSQFRIEDSARVPEKPVSPVFVKIMALALLAGAGVGGVLAFGLNMLDTSLRSPADFENLFQQEVICSIPYLPLKRETRREHLWSIAGALFFVVYGAAIVAVIFYTWKQGHIIV</sequence>
<feature type="transmembrane region" description="Helical" evidence="7">
    <location>
        <begin position="21"/>
        <end position="39"/>
    </location>
</feature>
<dbReference type="Gene3D" id="1.10.287.1490">
    <property type="match status" value="1"/>
</dbReference>
<dbReference type="Pfam" id="PF02706">
    <property type="entry name" value="Wzz"/>
    <property type="match status" value="1"/>
</dbReference>
<evidence type="ECO:0000313" key="10">
    <source>
        <dbReference type="Proteomes" id="UP000184139"/>
    </source>
</evidence>
<organism evidence="9 10">
    <name type="scientific">Desulfofustis glycolicus DSM 9705</name>
    <dbReference type="NCBI Taxonomy" id="1121409"/>
    <lineage>
        <taxon>Bacteria</taxon>
        <taxon>Pseudomonadati</taxon>
        <taxon>Thermodesulfobacteriota</taxon>
        <taxon>Desulfobulbia</taxon>
        <taxon>Desulfobulbales</taxon>
        <taxon>Desulfocapsaceae</taxon>
        <taxon>Desulfofustis</taxon>
    </lineage>
</organism>
<dbReference type="AlphaFoldDB" id="A0A1M5YLB3"/>
<dbReference type="PANTHER" id="PTHR32309:SF13">
    <property type="entry name" value="FERRIC ENTEROBACTIN TRANSPORT PROTEIN FEPE"/>
    <property type="match status" value="1"/>
</dbReference>
<dbReference type="GO" id="GO:0004713">
    <property type="term" value="F:protein tyrosine kinase activity"/>
    <property type="evidence" value="ECO:0007669"/>
    <property type="project" value="TreeGrafter"/>
</dbReference>
<evidence type="ECO:0000256" key="1">
    <source>
        <dbReference type="ARBA" id="ARBA00004651"/>
    </source>
</evidence>
<dbReference type="EMBL" id="FQXS01000042">
    <property type="protein sequence ID" value="SHI12792.1"/>
    <property type="molecule type" value="Genomic_DNA"/>
</dbReference>
<evidence type="ECO:0000313" key="9">
    <source>
        <dbReference type="EMBL" id="SHI12792.1"/>
    </source>
</evidence>
<dbReference type="GO" id="GO:0005886">
    <property type="term" value="C:plasma membrane"/>
    <property type="evidence" value="ECO:0007669"/>
    <property type="project" value="UniProtKB-SubCell"/>
</dbReference>
<keyword evidence="4 7" id="KW-1133">Transmembrane helix</keyword>
<reference evidence="9 10" key="1">
    <citation type="submission" date="2016-11" db="EMBL/GenBank/DDBJ databases">
        <authorList>
            <person name="Jaros S."/>
            <person name="Januszkiewicz K."/>
            <person name="Wedrychowicz H."/>
        </authorList>
    </citation>
    <scope>NUCLEOTIDE SEQUENCE [LARGE SCALE GENOMIC DNA]</scope>
    <source>
        <strain evidence="9 10">DSM 9705</strain>
    </source>
</reference>
<keyword evidence="3 7" id="KW-0812">Transmembrane</keyword>